<proteinExistence type="predicted"/>
<sequence length="37" mass="4096">MGRWSSIIAPFKSWNYGEPRGLVIATSLALTIKICKS</sequence>
<name>A0A2P2NV30_RHIMU</name>
<dbReference type="EMBL" id="GGEC01065878">
    <property type="protein sequence ID" value="MBX46362.1"/>
    <property type="molecule type" value="Transcribed_RNA"/>
</dbReference>
<dbReference type="AlphaFoldDB" id="A0A2P2NV30"/>
<organism evidence="1">
    <name type="scientific">Rhizophora mucronata</name>
    <name type="common">Asiatic mangrove</name>
    <dbReference type="NCBI Taxonomy" id="61149"/>
    <lineage>
        <taxon>Eukaryota</taxon>
        <taxon>Viridiplantae</taxon>
        <taxon>Streptophyta</taxon>
        <taxon>Embryophyta</taxon>
        <taxon>Tracheophyta</taxon>
        <taxon>Spermatophyta</taxon>
        <taxon>Magnoliopsida</taxon>
        <taxon>eudicotyledons</taxon>
        <taxon>Gunneridae</taxon>
        <taxon>Pentapetalae</taxon>
        <taxon>rosids</taxon>
        <taxon>fabids</taxon>
        <taxon>Malpighiales</taxon>
        <taxon>Rhizophoraceae</taxon>
        <taxon>Rhizophora</taxon>
    </lineage>
</organism>
<reference evidence="1" key="1">
    <citation type="submission" date="2018-02" db="EMBL/GenBank/DDBJ databases">
        <title>Rhizophora mucronata_Transcriptome.</title>
        <authorList>
            <person name="Meera S.P."/>
            <person name="Sreeshan A."/>
            <person name="Augustine A."/>
        </authorList>
    </citation>
    <scope>NUCLEOTIDE SEQUENCE</scope>
    <source>
        <tissue evidence="1">Leaf</tissue>
    </source>
</reference>
<protein>
    <submittedName>
        <fullName evidence="1">Uncharacterized protein</fullName>
    </submittedName>
</protein>
<evidence type="ECO:0000313" key="1">
    <source>
        <dbReference type="EMBL" id="MBX46362.1"/>
    </source>
</evidence>
<accession>A0A2P2NV30</accession>